<organism evidence="1 2">
    <name type="scientific">Datura stramonium</name>
    <name type="common">Jimsonweed</name>
    <name type="synonym">Common thornapple</name>
    <dbReference type="NCBI Taxonomy" id="4076"/>
    <lineage>
        <taxon>Eukaryota</taxon>
        <taxon>Viridiplantae</taxon>
        <taxon>Streptophyta</taxon>
        <taxon>Embryophyta</taxon>
        <taxon>Tracheophyta</taxon>
        <taxon>Spermatophyta</taxon>
        <taxon>Magnoliopsida</taxon>
        <taxon>eudicotyledons</taxon>
        <taxon>Gunneridae</taxon>
        <taxon>Pentapetalae</taxon>
        <taxon>asterids</taxon>
        <taxon>lamiids</taxon>
        <taxon>Solanales</taxon>
        <taxon>Solanaceae</taxon>
        <taxon>Solanoideae</taxon>
        <taxon>Datureae</taxon>
        <taxon>Datura</taxon>
    </lineage>
</organism>
<accession>A0ABS8T9A3</accession>
<protein>
    <submittedName>
        <fullName evidence="1">Uncharacterized protein</fullName>
    </submittedName>
</protein>
<sequence length="103" mass="11520">MPSADAVEGSNMGPMSVRVWMEEVYLDVGLLSQGKHPIYPSYPLGWDSMTTCGGRSMNTPYLSHPPTHHHQETRIYSHASPSLLMVLLEDGLWVPQFLLEDPP</sequence>
<name>A0ABS8T9A3_DATST</name>
<proteinExistence type="predicted"/>
<dbReference type="EMBL" id="JACEIK010001262">
    <property type="protein sequence ID" value="MCD7467728.1"/>
    <property type="molecule type" value="Genomic_DNA"/>
</dbReference>
<gene>
    <name evidence="1" type="ORF">HAX54_005340</name>
</gene>
<reference evidence="1 2" key="1">
    <citation type="journal article" date="2021" name="BMC Genomics">
        <title>Datura genome reveals duplications of psychoactive alkaloid biosynthetic genes and high mutation rate following tissue culture.</title>
        <authorList>
            <person name="Rajewski A."/>
            <person name="Carter-House D."/>
            <person name="Stajich J."/>
            <person name="Litt A."/>
        </authorList>
    </citation>
    <scope>NUCLEOTIDE SEQUENCE [LARGE SCALE GENOMIC DNA]</scope>
    <source>
        <strain evidence="1">AR-01</strain>
    </source>
</reference>
<comment type="caution">
    <text evidence="1">The sequence shown here is derived from an EMBL/GenBank/DDBJ whole genome shotgun (WGS) entry which is preliminary data.</text>
</comment>
<dbReference type="Proteomes" id="UP000823775">
    <property type="component" value="Unassembled WGS sequence"/>
</dbReference>
<evidence type="ECO:0000313" key="1">
    <source>
        <dbReference type="EMBL" id="MCD7467728.1"/>
    </source>
</evidence>
<keyword evidence="2" id="KW-1185">Reference proteome</keyword>
<evidence type="ECO:0000313" key="2">
    <source>
        <dbReference type="Proteomes" id="UP000823775"/>
    </source>
</evidence>